<dbReference type="InterPro" id="IPR023016">
    <property type="entry name" value="HisA/PriA"/>
</dbReference>
<dbReference type="EC" id="5.3.1.16" evidence="9 11"/>
<sequence length="252" mass="27075">MELIPAIDLRQGRCVRLFKGDFAAETVYSDDPSSVLERYLALGARHVHVVDLDGARDGTQANRDAIIAMAADVRVKLQVGGGLRSLARVRDLLEQGVERAVIGSLAVTAPGQVSEWMRELGPQRIVLALDVRLDGAGRPLLTTHGWQHTSEVVLWDVLESYLQAGLRHVLCTDIARDGALNGPNLALYAQAVKRFPELQWQASGGVAAGSDLSALRECGVAAVISGKALLENKISPEELRPFLPNASSPASM</sequence>
<dbReference type="InterPro" id="IPR006063">
    <property type="entry name" value="HisA_bact_arch"/>
</dbReference>
<dbReference type="InterPro" id="IPR006062">
    <property type="entry name" value="His_biosynth"/>
</dbReference>
<comment type="similarity">
    <text evidence="4 9 10">Belongs to the HisA/HisF family.</text>
</comment>
<dbReference type="NCBIfam" id="TIGR00007">
    <property type="entry name" value="1-(5-phosphoribosyl)-5-[(5-phosphoribosylamino)methylideneamino]imidazole-4-carboxamide isomerase"/>
    <property type="match status" value="1"/>
</dbReference>
<dbReference type="AlphaFoldDB" id="A0A127FBJ1"/>
<dbReference type="Proteomes" id="UP000070250">
    <property type="component" value="Chromosome"/>
</dbReference>
<dbReference type="OrthoDB" id="9807749at2"/>
<dbReference type="GO" id="GO:0000105">
    <property type="term" value="P:L-histidine biosynthetic process"/>
    <property type="evidence" value="ECO:0007669"/>
    <property type="project" value="UniProtKB-UniRule"/>
</dbReference>
<dbReference type="SUPFAM" id="SSF51366">
    <property type="entry name" value="Ribulose-phoshate binding barrel"/>
    <property type="match status" value="1"/>
</dbReference>
<dbReference type="GO" id="GO:0003949">
    <property type="term" value="F:1-(5-phosphoribosyl)-5-[(5-phosphoribosylamino)methylideneamino]imidazole-4-carboxamide isomerase activity"/>
    <property type="evidence" value="ECO:0007669"/>
    <property type="project" value="UniProtKB-UniRule"/>
</dbReference>
<accession>A0A127FBJ1</accession>
<dbReference type="Pfam" id="PF00977">
    <property type="entry name" value="His_biosynth"/>
    <property type="match status" value="1"/>
</dbReference>
<evidence type="ECO:0000256" key="10">
    <source>
        <dbReference type="RuleBase" id="RU003657"/>
    </source>
</evidence>
<dbReference type="InterPro" id="IPR013785">
    <property type="entry name" value="Aldolase_TIM"/>
</dbReference>
<dbReference type="PANTHER" id="PTHR43090">
    <property type="entry name" value="1-(5-PHOSPHORIBOSYL)-5-[(5-PHOSPHORIBOSYLAMINO)METHYLIDENEAMINO] IMIDAZOLE-4-CARBOXAMIDE ISOMERASE"/>
    <property type="match status" value="1"/>
</dbReference>
<dbReference type="STRING" id="465721.ACG33_07630"/>
<name>A0A127FBJ1_STEDE</name>
<dbReference type="EMBL" id="CP011971">
    <property type="protein sequence ID" value="AMN46968.1"/>
    <property type="molecule type" value="Genomic_DNA"/>
</dbReference>
<evidence type="ECO:0000256" key="6">
    <source>
        <dbReference type="ARBA" id="ARBA00022605"/>
    </source>
</evidence>
<dbReference type="CDD" id="cd04732">
    <property type="entry name" value="HisA"/>
    <property type="match status" value="1"/>
</dbReference>
<evidence type="ECO:0000256" key="4">
    <source>
        <dbReference type="ARBA" id="ARBA00009667"/>
    </source>
</evidence>
<keyword evidence="8 9" id="KW-0413">Isomerase</keyword>
<evidence type="ECO:0000256" key="2">
    <source>
        <dbReference type="ARBA" id="ARBA00004496"/>
    </source>
</evidence>
<keyword evidence="6 9" id="KW-0028">Amino-acid biosynthesis</keyword>
<dbReference type="GO" id="GO:0000162">
    <property type="term" value="P:L-tryptophan biosynthetic process"/>
    <property type="evidence" value="ECO:0007669"/>
    <property type="project" value="TreeGrafter"/>
</dbReference>
<gene>
    <name evidence="9" type="primary">hisA</name>
    <name evidence="12" type="ORF">ACG33_07630</name>
</gene>
<feature type="active site" description="Proton donor" evidence="9">
    <location>
        <position position="130"/>
    </location>
</feature>
<feature type="active site" description="Proton acceptor" evidence="9">
    <location>
        <position position="8"/>
    </location>
</feature>
<keyword evidence="5 9" id="KW-0963">Cytoplasm</keyword>
<evidence type="ECO:0000313" key="13">
    <source>
        <dbReference type="Proteomes" id="UP000070250"/>
    </source>
</evidence>
<reference evidence="12 13" key="1">
    <citation type="submission" date="2015-06" db="EMBL/GenBank/DDBJ databases">
        <title>A Comprehensive Approach to Explore the Metabolic and Phylogenetic Diversity of Bacterial Steroid Degradation in the Environment: Testosterone as an Example.</title>
        <authorList>
            <person name="Yang F.-C."/>
            <person name="Chen Y.-L."/>
            <person name="Yu C.-P."/>
            <person name="Tang S.-L."/>
            <person name="Wang P.-H."/>
            <person name="Ismail W."/>
            <person name="Wang C.-H."/>
            <person name="Yang C.-Y."/>
            <person name="Chiang Y.-R."/>
        </authorList>
    </citation>
    <scope>NUCLEOTIDE SEQUENCE [LARGE SCALE GENOMIC DNA]</scope>
    <source>
        <strain evidence="12 13">DSM 18526</strain>
    </source>
</reference>
<evidence type="ECO:0000256" key="8">
    <source>
        <dbReference type="ARBA" id="ARBA00023235"/>
    </source>
</evidence>
<dbReference type="InterPro" id="IPR044524">
    <property type="entry name" value="Isoase_HisA-like"/>
</dbReference>
<dbReference type="RefSeq" id="WP_066920093.1">
    <property type="nucleotide sequence ID" value="NZ_CP011971.1"/>
</dbReference>
<keyword evidence="13" id="KW-1185">Reference proteome</keyword>
<comment type="pathway">
    <text evidence="3 9 11">Amino-acid biosynthesis; L-histidine biosynthesis; L-histidine from 5-phospho-alpha-D-ribose 1-diphosphate: step 4/9.</text>
</comment>
<evidence type="ECO:0000256" key="7">
    <source>
        <dbReference type="ARBA" id="ARBA00023102"/>
    </source>
</evidence>
<comment type="subcellular location">
    <subcellularLocation>
        <location evidence="2 9 11">Cytoplasm</location>
    </subcellularLocation>
</comment>
<evidence type="ECO:0000256" key="11">
    <source>
        <dbReference type="RuleBase" id="RU003658"/>
    </source>
</evidence>
<dbReference type="HAMAP" id="MF_01014">
    <property type="entry name" value="HisA"/>
    <property type="match status" value="1"/>
</dbReference>
<dbReference type="InterPro" id="IPR011060">
    <property type="entry name" value="RibuloseP-bd_barrel"/>
</dbReference>
<proteinExistence type="inferred from homology"/>
<dbReference type="KEGG" id="sdf:ACG33_07630"/>
<dbReference type="UniPathway" id="UPA00031">
    <property type="reaction ID" value="UER00009"/>
</dbReference>
<keyword evidence="7 9" id="KW-0368">Histidine biosynthesis</keyword>
<evidence type="ECO:0000256" key="9">
    <source>
        <dbReference type="HAMAP-Rule" id="MF_01014"/>
    </source>
</evidence>
<evidence type="ECO:0000256" key="3">
    <source>
        <dbReference type="ARBA" id="ARBA00005133"/>
    </source>
</evidence>
<dbReference type="PANTHER" id="PTHR43090:SF2">
    <property type="entry name" value="1-(5-PHOSPHORIBOSYL)-5-[(5-PHOSPHORIBOSYLAMINO)METHYLIDENEAMINO] IMIDAZOLE-4-CARBOXAMIDE ISOMERASE"/>
    <property type="match status" value="1"/>
</dbReference>
<evidence type="ECO:0000313" key="12">
    <source>
        <dbReference type="EMBL" id="AMN46968.1"/>
    </source>
</evidence>
<protein>
    <recommendedName>
        <fullName evidence="9 11">1-(5-phosphoribosyl)-5-[(5-phosphoribosylamino)methylideneamino] imidazole-4-carboxamide isomerase</fullName>
        <ecNumber evidence="9 11">5.3.1.16</ecNumber>
    </recommendedName>
    <alternativeName>
        <fullName evidence="9">Phosphoribosylformimino-5-aminoimidazole carboxamide ribotide isomerase</fullName>
    </alternativeName>
</protein>
<evidence type="ECO:0000256" key="1">
    <source>
        <dbReference type="ARBA" id="ARBA00000901"/>
    </source>
</evidence>
<dbReference type="Gene3D" id="3.20.20.70">
    <property type="entry name" value="Aldolase class I"/>
    <property type="match status" value="1"/>
</dbReference>
<evidence type="ECO:0000256" key="5">
    <source>
        <dbReference type="ARBA" id="ARBA00022490"/>
    </source>
</evidence>
<dbReference type="GO" id="GO:0005737">
    <property type="term" value="C:cytoplasm"/>
    <property type="evidence" value="ECO:0007669"/>
    <property type="project" value="UniProtKB-SubCell"/>
</dbReference>
<comment type="catalytic activity">
    <reaction evidence="1 9 11">
        <text>1-(5-phospho-beta-D-ribosyl)-5-[(5-phospho-beta-D-ribosylamino)methylideneamino]imidazole-4-carboxamide = 5-[(5-phospho-1-deoxy-D-ribulos-1-ylimino)methylamino]-1-(5-phospho-beta-D-ribosyl)imidazole-4-carboxamide</text>
        <dbReference type="Rhea" id="RHEA:15469"/>
        <dbReference type="ChEBI" id="CHEBI:58435"/>
        <dbReference type="ChEBI" id="CHEBI:58525"/>
        <dbReference type="EC" id="5.3.1.16"/>
    </reaction>
</comment>
<organism evidence="12 13">
    <name type="scientific">Steroidobacter denitrificans</name>
    <dbReference type="NCBI Taxonomy" id="465721"/>
    <lineage>
        <taxon>Bacteria</taxon>
        <taxon>Pseudomonadati</taxon>
        <taxon>Pseudomonadota</taxon>
        <taxon>Gammaproteobacteria</taxon>
        <taxon>Steroidobacterales</taxon>
        <taxon>Steroidobacteraceae</taxon>
        <taxon>Steroidobacter</taxon>
    </lineage>
</organism>
<dbReference type="FunFam" id="3.20.20.70:FF:000009">
    <property type="entry name" value="1-(5-phosphoribosyl)-5-[(5-phosphoribosylamino)methylideneamino] imidazole-4-carboxamide isomerase"/>
    <property type="match status" value="1"/>
</dbReference>
<dbReference type="PATRIC" id="fig|465721.4.peg.1620"/>